<comment type="caution">
    <text evidence="11">The sequence shown here is derived from an EMBL/GenBank/DDBJ whole genome shotgun (WGS) entry which is preliminary data.</text>
</comment>
<feature type="transmembrane region" description="Helical" evidence="10">
    <location>
        <begin position="56"/>
        <end position="83"/>
    </location>
</feature>
<evidence type="ECO:0000313" key="12">
    <source>
        <dbReference type="Proteomes" id="UP000732619"/>
    </source>
</evidence>
<proteinExistence type="predicted"/>
<evidence type="ECO:0000256" key="6">
    <source>
        <dbReference type="ARBA" id="ARBA00022989"/>
    </source>
</evidence>
<evidence type="ECO:0000256" key="2">
    <source>
        <dbReference type="ARBA" id="ARBA00022448"/>
    </source>
</evidence>
<dbReference type="Proteomes" id="UP000732619">
    <property type="component" value="Unassembled WGS sequence"/>
</dbReference>
<feature type="transmembrane region" description="Helical" evidence="10">
    <location>
        <begin position="319"/>
        <end position="346"/>
    </location>
</feature>
<dbReference type="PANTHER" id="PTHR43298:SF2">
    <property type="entry name" value="FMN_FAD EXPORTER YEEO-RELATED"/>
    <property type="match status" value="1"/>
</dbReference>
<dbReference type="NCBIfam" id="TIGR00797">
    <property type="entry name" value="matE"/>
    <property type="match status" value="1"/>
</dbReference>
<name>A0A8T3VN57_METOL</name>
<keyword evidence="2" id="KW-0813">Transport</keyword>
<keyword evidence="4" id="KW-1003">Cell membrane</keyword>
<dbReference type="EMBL" id="SUTG01000021">
    <property type="protein sequence ID" value="MBE6512553.1"/>
    <property type="molecule type" value="Genomic_DNA"/>
</dbReference>
<evidence type="ECO:0000256" key="4">
    <source>
        <dbReference type="ARBA" id="ARBA00022475"/>
    </source>
</evidence>
<feature type="transmembrane region" description="Helical" evidence="10">
    <location>
        <begin position="282"/>
        <end position="307"/>
    </location>
</feature>
<feature type="transmembrane region" description="Helical" evidence="10">
    <location>
        <begin position="251"/>
        <end position="276"/>
    </location>
</feature>
<dbReference type="InterPro" id="IPR048279">
    <property type="entry name" value="MdtK-like"/>
</dbReference>
<feature type="transmembrane region" description="Helical" evidence="10">
    <location>
        <begin position="21"/>
        <end position="44"/>
    </location>
</feature>
<protein>
    <recommendedName>
        <fullName evidence="9">Multidrug-efflux transporter</fullName>
    </recommendedName>
</protein>
<evidence type="ECO:0000256" key="3">
    <source>
        <dbReference type="ARBA" id="ARBA00022449"/>
    </source>
</evidence>
<keyword evidence="5 10" id="KW-0812">Transmembrane</keyword>
<dbReference type="GO" id="GO:0005886">
    <property type="term" value="C:plasma membrane"/>
    <property type="evidence" value="ECO:0007669"/>
    <property type="project" value="UniProtKB-SubCell"/>
</dbReference>
<dbReference type="PIRSF" id="PIRSF006603">
    <property type="entry name" value="DinF"/>
    <property type="match status" value="1"/>
</dbReference>
<evidence type="ECO:0000256" key="8">
    <source>
        <dbReference type="ARBA" id="ARBA00023136"/>
    </source>
</evidence>
<evidence type="ECO:0000256" key="9">
    <source>
        <dbReference type="ARBA" id="ARBA00031636"/>
    </source>
</evidence>
<dbReference type="GO" id="GO:0015297">
    <property type="term" value="F:antiporter activity"/>
    <property type="evidence" value="ECO:0007669"/>
    <property type="project" value="UniProtKB-KW"/>
</dbReference>
<reference evidence="11" key="1">
    <citation type="submission" date="2019-04" db="EMBL/GenBank/DDBJ databases">
        <title>Evolution of Biomass-Degrading Anaerobic Consortia Revealed by Metagenomics.</title>
        <authorList>
            <person name="Peng X."/>
        </authorList>
    </citation>
    <scope>NUCLEOTIDE SEQUENCE</scope>
    <source>
        <strain evidence="11">SIG14</strain>
    </source>
</reference>
<comment type="subcellular location">
    <subcellularLocation>
        <location evidence="1">Cell membrane</location>
        <topology evidence="1">Multi-pass membrane protein</topology>
    </subcellularLocation>
</comment>
<feature type="transmembrane region" description="Helical" evidence="10">
    <location>
        <begin position="168"/>
        <end position="189"/>
    </location>
</feature>
<keyword evidence="7" id="KW-0406">Ion transport</keyword>
<evidence type="ECO:0000256" key="7">
    <source>
        <dbReference type="ARBA" id="ARBA00023065"/>
    </source>
</evidence>
<evidence type="ECO:0000256" key="10">
    <source>
        <dbReference type="SAM" id="Phobius"/>
    </source>
</evidence>
<evidence type="ECO:0000256" key="5">
    <source>
        <dbReference type="ARBA" id="ARBA00022692"/>
    </source>
</evidence>
<dbReference type="PANTHER" id="PTHR43298">
    <property type="entry name" value="MULTIDRUG RESISTANCE PROTEIN NORM-RELATED"/>
    <property type="match status" value="1"/>
</dbReference>
<evidence type="ECO:0000256" key="1">
    <source>
        <dbReference type="ARBA" id="ARBA00004651"/>
    </source>
</evidence>
<dbReference type="CDD" id="cd13147">
    <property type="entry name" value="MATE_MJ0709_like"/>
    <property type="match status" value="1"/>
</dbReference>
<feature type="transmembrane region" description="Helical" evidence="10">
    <location>
        <begin position="195"/>
        <end position="216"/>
    </location>
</feature>
<dbReference type="InterPro" id="IPR002528">
    <property type="entry name" value="MATE_fam"/>
</dbReference>
<feature type="transmembrane region" description="Helical" evidence="10">
    <location>
        <begin position="95"/>
        <end position="116"/>
    </location>
</feature>
<sequence length="458" mass="49561">MEMNENVEMITGDPKKAINKLAWPMIASMFLIFLNNIVDSIWVAGLGPDPLAALGYVTPLFMVLVGFGNGIGAGATSLISRYIGAEKRDEANNAAIHSAILSVIVSLILTVFFLLSLESLLKIMGASDVLKYAMDYGVIVFAFTAPILIPPIFGGAFRAEGDVKRATLPIAIVAIINMVLDPIFIYTFGWGVSGAALATGLSPLFAILMMLYWIFIKKDTYLSYNKKDFHNNFKMYKDILVVGIPASLEQLIMAALAVTVNFMLTLVSGSVAVAVYTAGWRIISLGLLPAIGVGTAAITVAGVAYGAKKYENIRTACRYSVKLGLISSIIVCILLFVFANQVAFIFSYSEASSHLEPLIASFIQLMCLFILYVPFGASAGNVFQGLGKGTTSFILTTFREFVLVLIFAYILGFVFNMGERGIYYGMLLGGFLGSVIAYGYIELYVDRLIKGKVKGSEI</sequence>
<feature type="transmembrane region" description="Helical" evidence="10">
    <location>
        <begin position="421"/>
        <end position="441"/>
    </location>
</feature>
<dbReference type="AlphaFoldDB" id="A0A8T3VN57"/>
<feature type="transmembrane region" description="Helical" evidence="10">
    <location>
        <begin position="358"/>
        <end position="380"/>
    </location>
</feature>
<dbReference type="GO" id="GO:0006811">
    <property type="term" value="P:monoatomic ion transport"/>
    <property type="evidence" value="ECO:0007669"/>
    <property type="project" value="UniProtKB-KW"/>
</dbReference>
<dbReference type="GO" id="GO:0042910">
    <property type="term" value="F:xenobiotic transmembrane transporter activity"/>
    <property type="evidence" value="ECO:0007669"/>
    <property type="project" value="InterPro"/>
</dbReference>
<keyword evidence="3" id="KW-0050">Antiport</keyword>
<evidence type="ECO:0000313" key="11">
    <source>
        <dbReference type="EMBL" id="MBE6512553.1"/>
    </source>
</evidence>
<feature type="transmembrane region" description="Helical" evidence="10">
    <location>
        <begin position="136"/>
        <end position="156"/>
    </location>
</feature>
<accession>A0A8T3VN57</accession>
<organism evidence="11 12">
    <name type="scientific">Methanobrevibacter olleyae</name>
    <dbReference type="NCBI Taxonomy" id="294671"/>
    <lineage>
        <taxon>Archaea</taxon>
        <taxon>Methanobacteriati</taxon>
        <taxon>Methanobacteriota</taxon>
        <taxon>Methanomada group</taxon>
        <taxon>Methanobacteria</taxon>
        <taxon>Methanobacteriales</taxon>
        <taxon>Methanobacteriaceae</taxon>
        <taxon>Methanobrevibacter</taxon>
    </lineage>
</organism>
<gene>
    <name evidence="11" type="ORF">E7Z75_05380</name>
</gene>
<dbReference type="InterPro" id="IPR050222">
    <property type="entry name" value="MATE_MdtK"/>
</dbReference>
<dbReference type="Pfam" id="PF01554">
    <property type="entry name" value="MatE"/>
    <property type="match status" value="2"/>
</dbReference>
<keyword evidence="8 10" id="KW-0472">Membrane</keyword>
<keyword evidence="6 10" id="KW-1133">Transmembrane helix</keyword>
<feature type="transmembrane region" description="Helical" evidence="10">
    <location>
        <begin position="392"/>
        <end position="415"/>
    </location>
</feature>